<gene>
    <name evidence="1" type="ORF">GBF38_019983</name>
</gene>
<evidence type="ECO:0000313" key="2">
    <source>
        <dbReference type="Proteomes" id="UP000805704"/>
    </source>
</evidence>
<comment type="caution">
    <text evidence="1">The sequence shown here is derived from an EMBL/GenBank/DDBJ whole genome shotgun (WGS) entry which is preliminary data.</text>
</comment>
<dbReference type="Proteomes" id="UP000805704">
    <property type="component" value="Chromosome 12"/>
</dbReference>
<accession>A0ACB7FDL4</accession>
<dbReference type="EMBL" id="CM024800">
    <property type="protein sequence ID" value="KAG8012289.1"/>
    <property type="molecule type" value="Genomic_DNA"/>
</dbReference>
<reference evidence="1" key="1">
    <citation type="submission" date="2020-04" db="EMBL/GenBank/DDBJ databases">
        <title>A chromosome-scale assembly and high-density genetic map of the yellow drum (Nibea albiflora) genome.</title>
        <authorList>
            <person name="Xu D."/>
            <person name="Zhang W."/>
            <person name="Chen R."/>
            <person name="Tan P."/>
            <person name="Wang L."/>
            <person name="Song H."/>
            <person name="Tian L."/>
            <person name="Zhu Q."/>
            <person name="Wang B."/>
        </authorList>
    </citation>
    <scope>NUCLEOTIDE SEQUENCE</scope>
    <source>
        <strain evidence="1">ZJHYS-2018</strain>
    </source>
</reference>
<name>A0ACB7FDL4_NIBAL</name>
<sequence length="206" mass="21950">MRRMTSDIASLVQLGHQHQQQFQQQQQRILGQEQQLAQVIQLLTQLTTPSAPVSPDPSIPDPGSQVPNIQVPVMTSQQGAEEESSLSPAEPVENNHLIEEEEVPPYLQEEHSHDTDKDHPREEGGVVWRVGGGLFSMTRSAVGATLGGVAWVGTKSFELTKTAVTSVPAASMGLVKGSVSMVTGGVGAVGSVVASKVTPRKKDKAD</sequence>
<organism evidence="1 2">
    <name type="scientific">Nibea albiflora</name>
    <name type="common">Yellow drum</name>
    <name type="synonym">Corvina albiflora</name>
    <dbReference type="NCBI Taxonomy" id="240163"/>
    <lineage>
        <taxon>Eukaryota</taxon>
        <taxon>Metazoa</taxon>
        <taxon>Chordata</taxon>
        <taxon>Craniata</taxon>
        <taxon>Vertebrata</taxon>
        <taxon>Euteleostomi</taxon>
        <taxon>Actinopterygii</taxon>
        <taxon>Neopterygii</taxon>
        <taxon>Teleostei</taxon>
        <taxon>Neoteleostei</taxon>
        <taxon>Acanthomorphata</taxon>
        <taxon>Eupercaria</taxon>
        <taxon>Sciaenidae</taxon>
        <taxon>Nibea</taxon>
    </lineage>
</organism>
<proteinExistence type="predicted"/>
<keyword evidence="2" id="KW-1185">Reference proteome</keyword>
<protein>
    <submittedName>
        <fullName evidence="1">Uncharacterized protein</fullName>
    </submittedName>
</protein>
<evidence type="ECO:0000313" key="1">
    <source>
        <dbReference type="EMBL" id="KAG8012289.1"/>
    </source>
</evidence>